<dbReference type="InterPro" id="IPR049354">
    <property type="entry name" value="GpP-like_N"/>
</dbReference>
<dbReference type="InterPro" id="IPR023399">
    <property type="entry name" value="Baseplate-like_2-layer_sand"/>
</dbReference>
<organism evidence="4 5">
    <name type="scientific">Azospirillum oryzae</name>
    <dbReference type="NCBI Taxonomy" id="286727"/>
    <lineage>
        <taxon>Bacteria</taxon>
        <taxon>Pseudomonadati</taxon>
        <taxon>Pseudomonadota</taxon>
        <taxon>Alphaproteobacteria</taxon>
        <taxon>Rhodospirillales</taxon>
        <taxon>Azospirillaceae</taxon>
        <taxon>Azospirillum</taxon>
    </lineage>
</organism>
<evidence type="ECO:0000259" key="2">
    <source>
        <dbReference type="Pfam" id="PF21929"/>
    </source>
</evidence>
<gene>
    <name evidence="4" type="ORF">SAMN02982917_2366</name>
</gene>
<evidence type="ECO:0000313" key="5">
    <source>
        <dbReference type="Proteomes" id="UP000192936"/>
    </source>
</evidence>
<dbReference type="OrthoDB" id="9016931at2"/>
<protein>
    <submittedName>
        <fullName evidence="4">Mu-like prophage tail protein gpP</fullName>
    </submittedName>
</protein>
<dbReference type="InterPro" id="IPR053981">
    <property type="entry name" value="Gp44/GpP-like_2nd"/>
</dbReference>
<proteinExistence type="predicted"/>
<dbReference type="Gene3D" id="3.55.50.10">
    <property type="entry name" value="Baseplate protein-like domains"/>
    <property type="match status" value="1"/>
</dbReference>
<dbReference type="Gene3D" id="3.30.1920.10">
    <property type="entry name" value="Baseplate protein-like domains - 2 layer sandwich fold"/>
    <property type="match status" value="1"/>
</dbReference>
<dbReference type="SUPFAM" id="SSF69279">
    <property type="entry name" value="Phage tail proteins"/>
    <property type="match status" value="2"/>
</dbReference>
<dbReference type="STRING" id="286727.SAMN02982917_2366"/>
<feature type="domain" description="Baseplate hub protein gp44-like N-terminal" evidence="1">
    <location>
        <begin position="5"/>
        <end position="89"/>
    </location>
</feature>
<dbReference type="AlphaFoldDB" id="A0A1X7FA94"/>
<dbReference type="Proteomes" id="UP000192936">
    <property type="component" value="Unassembled WGS sequence"/>
</dbReference>
<feature type="domain" description="Baseplate hub protein gp44/GpP-like C-terminal" evidence="2">
    <location>
        <begin position="255"/>
        <end position="338"/>
    </location>
</feature>
<reference evidence="4 5" key="1">
    <citation type="submission" date="2017-04" db="EMBL/GenBank/DDBJ databases">
        <authorList>
            <person name="Afonso C.L."/>
            <person name="Miller P.J."/>
            <person name="Scott M.A."/>
            <person name="Spackman E."/>
            <person name="Goraichik I."/>
            <person name="Dimitrov K.M."/>
            <person name="Suarez D.L."/>
            <person name="Swayne D.E."/>
        </authorList>
    </citation>
    <scope>NUCLEOTIDE SEQUENCE [LARGE SCALE GENOMIC DNA]</scope>
    <source>
        <strain evidence="4 5">A2P</strain>
    </source>
</reference>
<dbReference type="RefSeq" id="WP_085085491.1">
    <property type="nucleotide sequence ID" value="NZ_FXAK01000005.1"/>
</dbReference>
<accession>A0A1X7FA94</accession>
<dbReference type="InterPro" id="IPR026276">
    <property type="entry name" value="Baseplate_GpP"/>
</dbReference>
<evidence type="ECO:0000259" key="3">
    <source>
        <dbReference type="Pfam" id="PF22255"/>
    </source>
</evidence>
<sequence>MDDLTLITGKRKLSGWQAVRVTRGIERMPSDFDIEFTERFPGEAESVVVKPGDECQVLIGNDLVITGYVDRFLPTVDRHRHSLRVTGRSKSQDLVDCSAEWPSNQISSSDVLSISKKLAQPYGIGVTALSDVGEPIPQFNLIWGETPYQIIERMARFRALLVYDAPDGSIILARAGTETHRTGFEQGINIERATALFGMDLRFSDYVVRSLSISPAGDAAGYNVTSDIQATAKDAEVPRHRLRQIIAETGIVAFKLSEQRGQWEAARRAGRSYCVQITTSTWRDGDGMLWTPNRLVNIKIPALKIAEANWLIADVTFRRDTAGTHADLTLMPPQAFLPQPFVWQPTISDVVPGQQQ</sequence>
<dbReference type="Pfam" id="PF21929">
    <property type="entry name" value="GpP_4th"/>
    <property type="match status" value="1"/>
</dbReference>
<dbReference type="Pfam" id="PF21683">
    <property type="entry name" value="GpP-like_1st"/>
    <property type="match status" value="1"/>
</dbReference>
<dbReference type="EMBL" id="FXAK01000005">
    <property type="protein sequence ID" value="SMF48304.1"/>
    <property type="molecule type" value="Genomic_DNA"/>
</dbReference>
<evidence type="ECO:0000259" key="1">
    <source>
        <dbReference type="Pfam" id="PF21683"/>
    </source>
</evidence>
<feature type="domain" description="Baseplate hub protein gp44/GpP-like second" evidence="3">
    <location>
        <begin position="92"/>
        <end position="174"/>
    </location>
</feature>
<dbReference type="Gene3D" id="2.30.300.10">
    <property type="entry name" value="Baseplate protein-like domain - beta roll fold"/>
    <property type="match status" value="1"/>
</dbReference>
<name>A0A1X7FA94_9PROT</name>
<dbReference type="InterPro" id="IPR053982">
    <property type="entry name" value="Gp44/GpP-like_C"/>
</dbReference>
<dbReference type="PIRSF" id="PIRSF004440">
    <property type="entry name" value="GpP"/>
    <property type="match status" value="1"/>
</dbReference>
<evidence type="ECO:0000313" key="4">
    <source>
        <dbReference type="EMBL" id="SMF48304.1"/>
    </source>
</evidence>
<dbReference type="Pfam" id="PF22255">
    <property type="entry name" value="Gp44-like_2nd"/>
    <property type="match status" value="1"/>
</dbReference>